<comment type="caution">
    <text evidence="1">The sequence shown here is derived from an EMBL/GenBank/DDBJ whole genome shotgun (WGS) entry which is preliminary data.</text>
</comment>
<name>A0ACB9E309_CICIN</name>
<reference evidence="2" key="1">
    <citation type="journal article" date="2022" name="Mol. Ecol. Resour.">
        <title>The genomes of chicory, endive, great burdock and yacon provide insights into Asteraceae palaeo-polyploidization history and plant inulin production.</title>
        <authorList>
            <person name="Fan W."/>
            <person name="Wang S."/>
            <person name="Wang H."/>
            <person name="Wang A."/>
            <person name="Jiang F."/>
            <person name="Liu H."/>
            <person name="Zhao H."/>
            <person name="Xu D."/>
            <person name="Zhang Y."/>
        </authorList>
    </citation>
    <scope>NUCLEOTIDE SEQUENCE [LARGE SCALE GENOMIC DNA]</scope>
    <source>
        <strain evidence="2">cv. Punajuju</strain>
    </source>
</reference>
<organism evidence="1 2">
    <name type="scientific">Cichorium intybus</name>
    <name type="common">Chicory</name>
    <dbReference type="NCBI Taxonomy" id="13427"/>
    <lineage>
        <taxon>Eukaryota</taxon>
        <taxon>Viridiplantae</taxon>
        <taxon>Streptophyta</taxon>
        <taxon>Embryophyta</taxon>
        <taxon>Tracheophyta</taxon>
        <taxon>Spermatophyta</taxon>
        <taxon>Magnoliopsida</taxon>
        <taxon>eudicotyledons</taxon>
        <taxon>Gunneridae</taxon>
        <taxon>Pentapetalae</taxon>
        <taxon>asterids</taxon>
        <taxon>campanulids</taxon>
        <taxon>Asterales</taxon>
        <taxon>Asteraceae</taxon>
        <taxon>Cichorioideae</taxon>
        <taxon>Cichorieae</taxon>
        <taxon>Cichoriinae</taxon>
        <taxon>Cichorium</taxon>
    </lineage>
</organism>
<evidence type="ECO:0000313" key="2">
    <source>
        <dbReference type="Proteomes" id="UP001055811"/>
    </source>
</evidence>
<dbReference type="Proteomes" id="UP001055811">
    <property type="component" value="Linkage Group LG04"/>
</dbReference>
<evidence type="ECO:0000313" key="1">
    <source>
        <dbReference type="EMBL" id="KAI3752831.1"/>
    </source>
</evidence>
<keyword evidence="2" id="KW-1185">Reference proteome</keyword>
<proteinExistence type="predicted"/>
<sequence>MEMHMVKQSKKFVKPSTSTPQTFRHYKIGFTDEFAPVVDVSVVLFFPVNGDDSAKFDAQLEKSLPRTLSRFYPLAGRYVEEIQTVDCNDQGAEFVHAKVNIKLQDFLDSIGNVKLVDDFIPSKTVAAYQVTDPLLSAQVTLFECGGVALGVSIAHKIADASTLSTFLIEWAARSREENEVALTGFNSSSLFPARGLPSLGLGLPPSTTDDVVSKYVTIKISLTDNMISMLKEKLALRGRNETTKWSKGQLASALMLKGFIGVDRALHGYQRECILLQPINVREKFASLIPSDSCGNLWGLLTTECGIAETTEELADNLRDSIKKTINNYSEVHHDTEEGQALVLNSFVQLANIPPMTNVIWLSSWCNFPFYDADFGFGKPIWASCGTLPVKNLAYLMDDVEGNGVEAYVCLDAKDVPHFEEALDMNQSFCSLNSTYFS</sequence>
<accession>A0ACB9E309</accession>
<gene>
    <name evidence="1" type="ORF">L2E82_24869</name>
</gene>
<protein>
    <submittedName>
        <fullName evidence="1">Uncharacterized protein</fullName>
    </submittedName>
</protein>
<reference evidence="1 2" key="2">
    <citation type="journal article" date="2022" name="Mol. Ecol. Resour.">
        <title>The genomes of chicory, endive, great burdock and yacon provide insights into Asteraceae paleo-polyploidization history and plant inulin production.</title>
        <authorList>
            <person name="Fan W."/>
            <person name="Wang S."/>
            <person name="Wang H."/>
            <person name="Wang A."/>
            <person name="Jiang F."/>
            <person name="Liu H."/>
            <person name="Zhao H."/>
            <person name="Xu D."/>
            <person name="Zhang Y."/>
        </authorList>
    </citation>
    <scope>NUCLEOTIDE SEQUENCE [LARGE SCALE GENOMIC DNA]</scope>
    <source>
        <strain evidence="2">cv. Punajuju</strain>
        <tissue evidence="1">Leaves</tissue>
    </source>
</reference>
<dbReference type="EMBL" id="CM042012">
    <property type="protein sequence ID" value="KAI3752831.1"/>
    <property type="molecule type" value="Genomic_DNA"/>
</dbReference>